<evidence type="ECO:0000256" key="3">
    <source>
        <dbReference type="ARBA" id="ARBA00022692"/>
    </source>
</evidence>
<dbReference type="PANTHER" id="PTHR14198">
    <property type="entry name" value="TRANSMEMBRANE 4 L6 FAMILY MEMBER 1-RELATED"/>
    <property type="match status" value="1"/>
</dbReference>
<accession>A0AAV6G6V7</accession>
<protein>
    <submittedName>
        <fullName evidence="7">Uncharacterized protein</fullName>
    </submittedName>
</protein>
<evidence type="ECO:0000313" key="8">
    <source>
        <dbReference type="Proteomes" id="UP000823561"/>
    </source>
</evidence>
<keyword evidence="3 6" id="KW-0812">Transmembrane</keyword>
<comment type="caution">
    <text evidence="7">The sequence shown here is derived from an EMBL/GenBank/DDBJ whole genome shotgun (WGS) entry which is preliminary data.</text>
</comment>
<organism evidence="7 8">
    <name type="scientific">Alosa alosa</name>
    <name type="common">allis shad</name>
    <dbReference type="NCBI Taxonomy" id="278164"/>
    <lineage>
        <taxon>Eukaryota</taxon>
        <taxon>Metazoa</taxon>
        <taxon>Chordata</taxon>
        <taxon>Craniata</taxon>
        <taxon>Vertebrata</taxon>
        <taxon>Euteleostomi</taxon>
        <taxon>Actinopterygii</taxon>
        <taxon>Neopterygii</taxon>
        <taxon>Teleostei</taxon>
        <taxon>Clupei</taxon>
        <taxon>Clupeiformes</taxon>
        <taxon>Clupeoidei</taxon>
        <taxon>Clupeidae</taxon>
        <taxon>Alosa</taxon>
    </lineage>
</organism>
<feature type="transmembrane region" description="Helical" evidence="6">
    <location>
        <begin position="51"/>
        <end position="68"/>
    </location>
</feature>
<dbReference type="PANTHER" id="PTHR14198:SF22">
    <property type="entry name" value="TRANSMEMBRANE 4 L6 FAMILY MEMBER 19"/>
    <property type="match status" value="1"/>
</dbReference>
<evidence type="ECO:0000256" key="5">
    <source>
        <dbReference type="ARBA" id="ARBA00023136"/>
    </source>
</evidence>
<gene>
    <name evidence="7" type="ORF">AALO_G00199830</name>
</gene>
<comment type="subcellular location">
    <subcellularLocation>
        <location evidence="1">Membrane</location>
        <topology evidence="1">Multi-pass membrane protein</topology>
    </subcellularLocation>
</comment>
<evidence type="ECO:0000256" key="4">
    <source>
        <dbReference type="ARBA" id="ARBA00022989"/>
    </source>
</evidence>
<evidence type="ECO:0000313" key="7">
    <source>
        <dbReference type="EMBL" id="KAG5269240.1"/>
    </source>
</evidence>
<feature type="transmembrane region" description="Helical" evidence="6">
    <location>
        <begin position="166"/>
        <end position="193"/>
    </location>
</feature>
<dbReference type="EMBL" id="JADWDJ010000015">
    <property type="protein sequence ID" value="KAG5269240.1"/>
    <property type="molecule type" value="Genomic_DNA"/>
</dbReference>
<comment type="similarity">
    <text evidence="2">Belongs to the L6 tetraspanin family.</text>
</comment>
<dbReference type="Proteomes" id="UP000823561">
    <property type="component" value="Chromosome 15"/>
</dbReference>
<dbReference type="AlphaFoldDB" id="A0AAV6G6V7"/>
<evidence type="ECO:0000256" key="1">
    <source>
        <dbReference type="ARBA" id="ARBA00004141"/>
    </source>
</evidence>
<reference evidence="7" key="1">
    <citation type="submission" date="2020-10" db="EMBL/GenBank/DDBJ databases">
        <title>Chromosome-scale genome assembly of the Allis shad, Alosa alosa.</title>
        <authorList>
            <person name="Margot Z."/>
            <person name="Christophe K."/>
            <person name="Cabau C."/>
            <person name="Louis A."/>
            <person name="Berthelot C."/>
            <person name="Parey E."/>
            <person name="Roest Crollius H."/>
            <person name="Montfort J."/>
            <person name="Robinson-Rechavi M."/>
            <person name="Bucao C."/>
            <person name="Bouchez O."/>
            <person name="Gislard M."/>
            <person name="Lluch J."/>
            <person name="Milhes M."/>
            <person name="Lampietro C."/>
            <person name="Lopez Roques C."/>
            <person name="Donnadieu C."/>
            <person name="Braasch I."/>
            <person name="Desvignes T."/>
            <person name="Postlethwait J."/>
            <person name="Bobe J."/>
            <person name="Guiguen Y."/>
        </authorList>
    </citation>
    <scope>NUCLEOTIDE SEQUENCE</scope>
    <source>
        <strain evidence="7">M-15738</strain>
        <tissue evidence="7">Blood</tissue>
    </source>
</reference>
<evidence type="ECO:0000256" key="2">
    <source>
        <dbReference type="ARBA" id="ARBA00006193"/>
    </source>
</evidence>
<feature type="transmembrane region" description="Helical" evidence="6">
    <location>
        <begin position="12"/>
        <end position="31"/>
    </location>
</feature>
<sequence length="206" mass="22195">MCVSQCSRCVGFTLVPLAIICMLANALLLFPDLQTKYLLEGHLTSEARWSTGIWASGVLVLVAARVFVSSASKKGFCGFRTAMICQVGYTCVALAAAGFCFLTSGKGLYKGPQCLYNSTQGPVWGTPHWQMSSSAPRSERLYIYEPDHWASTCIEPRKVVLWNVSLFTILMVASGIQAVLCAVNIINSLLGVLCGPSFGINKVTPA</sequence>
<name>A0AAV6G6V7_9TELE</name>
<proteinExistence type="inferred from homology"/>
<feature type="transmembrane region" description="Helical" evidence="6">
    <location>
        <begin position="89"/>
        <end position="109"/>
    </location>
</feature>
<keyword evidence="5 6" id="KW-0472">Membrane</keyword>
<dbReference type="Pfam" id="PF05805">
    <property type="entry name" value="L6_membrane"/>
    <property type="match status" value="1"/>
</dbReference>
<keyword evidence="8" id="KW-1185">Reference proteome</keyword>
<evidence type="ECO:0000256" key="6">
    <source>
        <dbReference type="SAM" id="Phobius"/>
    </source>
</evidence>
<dbReference type="InterPro" id="IPR008661">
    <property type="entry name" value="L6_membrane"/>
</dbReference>
<dbReference type="GO" id="GO:0016020">
    <property type="term" value="C:membrane"/>
    <property type="evidence" value="ECO:0007669"/>
    <property type="project" value="UniProtKB-SubCell"/>
</dbReference>
<keyword evidence="4 6" id="KW-1133">Transmembrane helix</keyword>